<accession>A0ABQ4EY81</accession>
<evidence type="ECO:0000256" key="1">
    <source>
        <dbReference type="ARBA" id="ARBA00022448"/>
    </source>
</evidence>
<gene>
    <name evidence="5" type="ORF">Pma05_61640</name>
</gene>
<evidence type="ECO:0000313" key="5">
    <source>
        <dbReference type="EMBL" id="GIG99591.1"/>
    </source>
</evidence>
<dbReference type="CDD" id="cd03219">
    <property type="entry name" value="ABC_Mj1267_LivG_branched"/>
    <property type="match status" value="1"/>
</dbReference>
<proteinExistence type="predicted"/>
<sequence>MSAQPVERTSTPVLELRDLAVHFGGVRAVDGVSMKLMPGLIYGIIGPNGSGKSTLLGAITRLTRMTRGELLFDGASYAHVPPSRLARLRVARTFQMVRLLPDLNVRANIQIGADSRTTSDDRTGSRPSWFERLRGPAVSPAVVDAIRRTRLGGFESYYPSELSYGTQRRVEVARALAMDPRLLLLDEPTAGMNQSERAEISGLLRDLRDEGLTQLLVEHDVQMMMDTCDYVFAMNSGQLIAEGEPGEVVRNPAVQEAYLGRKWGRDA</sequence>
<reference evidence="5 6" key="1">
    <citation type="submission" date="2021-01" db="EMBL/GenBank/DDBJ databases">
        <title>Whole genome shotgun sequence of Plantactinospora mayteni NBRC 109088.</title>
        <authorList>
            <person name="Komaki H."/>
            <person name="Tamura T."/>
        </authorList>
    </citation>
    <scope>NUCLEOTIDE SEQUENCE [LARGE SCALE GENOMIC DNA]</scope>
    <source>
        <strain evidence="5 6">NBRC 109088</strain>
    </source>
</reference>
<dbReference type="InterPro" id="IPR051120">
    <property type="entry name" value="ABC_AA/LPS_Transport"/>
</dbReference>
<dbReference type="InterPro" id="IPR003439">
    <property type="entry name" value="ABC_transporter-like_ATP-bd"/>
</dbReference>
<dbReference type="EMBL" id="BONX01000045">
    <property type="protein sequence ID" value="GIG99591.1"/>
    <property type="molecule type" value="Genomic_DNA"/>
</dbReference>
<dbReference type="SUPFAM" id="SSF52540">
    <property type="entry name" value="P-loop containing nucleoside triphosphate hydrolases"/>
    <property type="match status" value="1"/>
</dbReference>
<keyword evidence="2" id="KW-0547">Nucleotide-binding</keyword>
<name>A0ABQ4EY81_9ACTN</name>
<evidence type="ECO:0000259" key="4">
    <source>
        <dbReference type="PROSITE" id="PS50893"/>
    </source>
</evidence>
<dbReference type="Proteomes" id="UP000621500">
    <property type="component" value="Unassembled WGS sequence"/>
</dbReference>
<dbReference type="InterPro" id="IPR027417">
    <property type="entry name" value="P-loop_NTPase"/>
</dbReference>
<evidence type="ECO:0000256" key="2">
    <source>
        <dbReference type="ARBA" id="ARBA00022741"/>
    </source>
</evidence>
<evidence type="ECO:0000313" key="6">
    <source>
        <dbReference type="Proteomes" id="UP000621500"/>
    </source>
</evidence>
<dbReference type="SMART" id="SM00382">
    <property type="entry name" value="AAA"/>
    <property type="match status" value="1"/>
</dbReference>
<dbReference type="Gene3D" id="3.40.50.300">
    <property type="entry name" value="P-loop containing nucleotide triphosphate hydrolases"/>
    <property type="match status" value="1"/>
</dbReference>
<keyword evidence="1" id="KW-0813">Transport</keyword>
<dbReference type="Pfam" id="PF00005">
    <property type="entry name" value="ABC_tran"/>
    <property type="match status" value="1"/>
</dbReference>
<dbReference type="Pfam" id="PF12399">
    <property type="entry name" value="BCA_ABC_TP_C"/>
    <property type="match status" value="1"/>
</dbReference>
<evidence type="ECO:0000256" key="3">
    <source>
        <dbReference type="ARBA" id="ARBA00022840"/>
    </source>
</evidence>
<dbReference type="PANTHER" id="PTHR45772">
    <property type="entry name" value="CONSERVED COMPONENT OF ABC TRANSPORTER FOR NATURAL AMINO ACIDS-RELATED"/>
    <property type="match status" value="1"/>
</dbReference>
<dbReference type="RefSeq" id="WP_203860951.1">
    <property type="nucleotide sequence ID" value="NZ_BAAAZQ010000014.1"/>
</dbReference>
<dbReference type="GO" id="GO:0005524">
    <property type="term" value="F:ATP binding"/>
    <property type="evidence" value="ECO:0007669"/>
    <property type="project" value="UniProtKB-KW"/>
</dbReference>
<keyword evidence="3 5" id="KW-0067">ATP-binding</keyword>
<dbReference type="InterPro" id="IPR003593">
    <property type="entry name" value="AAA+_ATPase"/>
</dbReference>
<dbReference type="PROSITE" id="PS50893">
    <property type="entry name" value="ABC_TRANSPORTER_2"/>
    <property type="match status" value="1"/>
</dbReference>
<comment type="caution">
    <text evidence="5">The sequence shown here is derived from an EMBL/GenBank/DDBJ whole genome shotgun (WGS) entry which is preliminary data.</text>
</comment>
<keyword evidence="6" id="KW-1185">Reference proteome</keyword>
<organism evidence="5 6">
    <name type="scientific">Plantactinospora mayteni</name>
    <dbReference type="NCBI Taxonomy" id="566021"/>
    <lineage>
        <taxon>Bacteria</taxon>
        <taxon>Bacillati</taxon>
        <taxon>Actinomycetota</taxon>
        <taxon>Actinomycetes</taxon>
        <taxon>Micromonosporales</taxon>
        <taxon>Micromonosporaceae</taxon>
        <taxon>Plantactinospora</taxon>
    </lineage>
</organism>
<dbReference type="InterPro" id="IPR032823">
    <property type="entry name" value="BCA_ABC_TP_C"/>
</dbReference>
<protein>
    <submittedName>
        <fullName evidence="5">ABC transporter ATP-binding protein</fullName>
    </submittedName>
</protein>
<feature type="domain" description="ABC transporter" evidence="4">
    <location>
        <begin position="14"/>
        <end position="261"/>
    </location>
</feature>